<reference evidence="1" key="1">
    <citation type="submission" date="2020-04" db="EMBL/GenBank/DDBJ databases">
        <title>Draft genome resource of the tomato pathogen Pseudocercospora fuligena.</title>
        <authorList>
            <person name="Zaccaron A."/>
        </authorList>
    </citation>
    <scope>NUCLEOTIDE SEQUENCE</scope>
    <source>
        <strain evidence="1">PF001</strain>
    </source>
</reference>
<keyword evidence="2" id="KW-1185">Reference proteome</keyword>
<evidence type="ECO:0000313" key="1">
    <source>
        <dbReference type="EMBL" id="KAF7188019.1"/>
    </source>
</evidence>
<comment type="caution">
    <text evidence="1">The sequence shown here is derived from an EMBL/GenBank/DDBJ whole genome shotgun (WGS) entry which is preliminary data.</text>
</comment>
<dbReference type="Proteomes" id="UP000660729">
    <property type="component" value="Unassembled WGS sequence"/>
</dbReference>
<gene>
    <name evidence="1" type="ORF">HII31_10591</name>
</gene>
<organism evidence="1 2">
    <name type="scientific">Pseudocercospora fuligena</name>
    <dbReference type="NCBI Taxonomy" id="685502"/>
    <lineage>
        <taxon>Eukaryota</taxon>
        <taxon>Fungi</taxon>
        <taxon>Dikarya</taxon>
        <taxon>Ascomycota</taxon>
        <taxon>Pezizomycotina</taxon>
        <taxon>Dothideomycetes</taxon>
        <taxon>Dothideomycetidae</taxon>
        <taxon>Mycosphaerellales</taxon>
        <taxon>Mycosphaerellaceae</taxon>
        <taxon>Pseudocercospora</taxon>
    </lineage>
</organism>
<name>A0A8H6RAE9_9PEZI</name>
<dbReference type="OrthoDB" id="10522452at2759"/>
<protein>
    <submittedName>
        <fullName evidence="1">Uncharacterized protein</fullName>
    </submittedName>
</protein>
<accession>A0A8H6RAE9</accession>
<evidence type="ECO:0000313" key="2">
    <source>
        <dbReference type="Proteomes" id="UP000660729"/>
    </source>
</evidence>
<sequence length="385" mass="40384">MTTKTVTATVSTILTSSITTILTDTLTATLTNEVTAIQETTLVEGQSATSTFSTDTTITTTASETTTITVTAPTVTLPAVTPRAAAIEERGASAKKPACPKECANTLSFSSACACIGVKTSTVRVPGPTVTVTRKLSATLSTQKIVTQHVTLTASVAVTNTKTSIQTDTSTSLTTLITTEVATSLVTTTTTLTSTETQTPSCSLSTSTAQPTNYVVNSNFDGNFQSPQSDGPWTIVGLGSEYYNGAQYAQSGSIFWHCSITEGASSCTLYQDIVLPTDMTYTISAYIRPYALYPVPSDFSVPQQCTFSVNFGSGLSSTSIYTQGNGTQPGYSYFSSSGVQVTRDSERLQFDYSCPDGYIGNGIGHFFIDTVSVVPESGATTCVPV</sequence>
<proteinExistence type="predicted"/>
<dbReference type="EMBL" id="JABCIY010000217">
    <property type="protein sequence ID" value="KAF7188019.1"/>
    <property type="molecule type" value="Genomic_DNA"/>
</dbReference>
<dbReference type="AlphaFoldDB" id="A0A8H6RAE9"/>